<protein>
    <recommendedName>
        <fullName evidence="2">Inhibitor I9 domain-containing protein</fullName>
    </recommendedName>
</protein>
<feature type="domain" description="Inhibitor I9" evidence="2">
    <location>
        <begin position="4"/>
        <end position="74"/>
    </location>
</feature>
<evidence type="ECO:0000256" key="1">
    <source>
        <dbReference type="ARBA" id="ARBA00038069"/>
    </source>
</evidence>
<evidence type="ECO:0000313" key="4">
    <source>
        <dbReference type="Proteomes" id="UP000777482"/>
    </source>
</evidence>
<dbReference type="EMBL" id="PUHQ01000019">
    <property type="protein sequence ID" value="KAG0663546.1"/>
    <property type="molecule type" value="Genomic_DNA"/>
</dbReference>
<name>A0A9P6W667_RHOMI</name>
<dbReference type="GO" id="GO:0004866">
    <property type="term" value="F:endopeptidase inhibitor activity"/>
    <property type="evidence" value="ECO:0007669"/>
    <property type="project" value="TreeGrafter"/>
</dbReference>
<dbReference type="PANTHER" id="PTHR28288">
    <property type="entry name" value="PROTEASE B INHIBITOR 2"/>
    <property type="match status" value="1"/>
</dbReference>
<dbReference type="AlphaFoldDB" id="A0A9P6W667"/>
<dbReference type="Gene3D" id="3.30.70.80">
    <property type="entry name" value="Peptidase S8 propeptide/proteinase inhibitor I9"/>
    <property type="match status" value="1"/>
</dbReference>
<sequence length="75" mass="8174">MPAYIVAFKTGDDVEASAVDDACAKVESSGGQIKHKYNSKVMTGFAGTFSDDVKAELEKHPHVKYIEPDQEVTIQ</sequence>
<dbReference type="InterPro" id="IPR037045">
    <property type="entry name" value="S8pro/Inhibitor_I9_sf"/>
</dbReference>
<organism evidence="3 4">
    <name type="scientific">Rhodotorula mucilaginosa</name>
    <name type="common">Yeast</name>
    <name type="synonym">Rhodotorula rubra</name>
    <dbReference type="NCBI Taxonomy" id="5537"/>
    <lineage>
        <taxon>Eukaryota</taxon>
        <taxon>Fungi</taxon>
        <taxon>Dikarya</taxon>
        <taxon>Basidiomycota</taxon>
        <taxon>Pucciniomycotina</taxon>
        <taxon>Microbotryomycetes</taxon>
        <taxon>Sporidiobolales</taxon>
        <taxon>Sporidiobolaceae</taxon>
        <taxon>Rhodotorula</taxon>
    </lineage>
</organism>
<dbReference type="Proteomes" id="UP000777482">
    <property type="component" value="Unassembled WGS sequence"/>
</dbReference>
<comment type="caution">
    <text evidence="3">The sequence shown here is derived from an EMBL/GenBank/DDBJ whole genome shotgun (WGS) entry which is preliminary data.</text>
</comment>
<evidence type="ECO:0000313" key="3">
    <source>
        <dbReference type="EMBL" id="KAG0663546.1"/>
    </source>
</evidence>
<reference evidence="3 4" key="1">
    <citation type="submission" date="2020-11" db="EMBL/GenBank/DDBJ databases">
        <title>Kefir isolates.</title>
        <authorList>
            <person name="Marcisauskas S."/>
            <person name="Kim Y."/>
            <person name="Blasche S."/>
        </authorList>
    </citation>
    <scope>NUCLEOTIDE SEQUENCE [LARGE SCALE GENOMIC DNA]</scope>
    <source>
        <strain evidence="3 4">KR</strain>
    </source>
</reference>
<dbReference type="OrthoDB" id="5518345at2759"/>
<keyword evidence="4" id="KW-1185">Reference proteome</keyword>
<accession>A0A9P6W667</accession>
<dbReference type="PANTHER" id="PTHR28288:SF2">
    <property type="entry name" value="PROTEASE B INHIBITOR 2"/>
    <property type="match status" value="1"/>
</dbReference>
<dbReference type="Pfam" id="PF05922">
    <property type="entry name" value="Inhibitor_I9"/>
    <property type="match status" value="1"/>
</dbReference>
<gene>
    <name evidence="3" type="ORF">C6P46_002442</name>
</gene>
<dbReference type="GO" id="GO:0042144">
    <property type="term" value="P:vacuole fusion, non-autophagic"/>
    <property type="evidence" value="ECO:0007669"/>
    <property type="project" value="TreeGrafter"/>
</dbReference>
<dbReference type="SUPFAM" id="SSF54897">
    <property type="entry name" value="Protease propeptides/inhibitors"/>
    <property type="match status" value="1"/>
</dbReference>
<proteinExistence type="inferred from homology"/>
<dbReference type="InterPro" id="IPR010259">
    <property type="entry name" value="S8pro/Inhibitor_I9"/>
</dbReference>
<dbReference type="InterPro" id="IPR052471">
    <property type="entry name" value="PBI_I9"/>
</dbReference>
<comment type="similarity">
    <text evidence="1">Belongs to the protease inhibitor I9 family.</text>
</comment>
<evidence type="ECO:0000259" key="2">
    <source>
        <dbReference type="Pfam" id="PF05922"/>
    </source>
</evidence>